<evidence type="ECO:0000313" key="1">
    <source>
        <dbReference type="EMBL" id="TGY91020.1"/>
    </source>
</evidence>
<name>A0AC61RPN4_9FIRM</name>
<dbReference type="Proteomes" id="UP000304953">
    <property type="component" value="Unassembled WGS sequence"/>
</dbReference>
<organism evidence="1 2">
    <name type="scientific">Petralouisia muris</name>
    <dbReference type="NCBI Taxonomy" id="3032872"/>
    <lineage>
        <taxon>Bacteria</taxon>
        <taxon>Bacillati</taxon>
        <taxon>Bacillota</taxon>
        <taxon>Clostridia</taxon>
        <taxon>Lachnospirales</taxon>
        <taxon>Lachnospiraceae</taxon>
        <taxon>Petralouisia</taxon>
    </lineage>
</organism>
<accession>A0AC61RPN4</accession>
<comment type="caution">
    <text evidence="1">The sequence shown here is derived from an EMBL/GenBank/DDBJ whole genome shotgun (WGS) entry which is preliminary data.</text>
</comment>
<evidence type="ECO:0000313" key="2">
    <source>
        <dbReference type="Proteomes" id="UP000304953"/>
    </source>
</evidence>
<dbReference type="EMBL" id="SRYA01000074">
    <property type="protein sequence ID" value="TGY91020.1"/>
    <property type="molecule type" value="Genomic_DNA"/>
</dbReference>
<reference evidence="1" key="1">
    <citation type="submission" date="2019-04" db="EMBL/GenBank/DDBJ databases">
        <title>Microbes associate with the intestines of laboratory mice.</title>
        <authorList>
            <person name="Navarre W."/>
            <person name="Wong E."/>
            <person name="Huang K."/>
            <person name="Tropini C."/>
            <person name="Ng K."/>
            <person name="Yu B."/>
        </authorList>
    </citation>
    <scope>NUCLEOTIDE SEQUENCE</scope>
    <source>
        <strain evidence="1">NM01_1-7b</strain>
    </source>
</reference>
<keyword evidence="2" id="KW-1185">Reference proteome</keyword>
<gene>
    <name evidence="1" type="ORF">E5329_23300</name>
</gene>
<proteinExistence type="predicted"/>
<protein>
    <submittedName>
        <fullName evidence="1">Uncharacterized protein</fullName>
    </submittedName>
</protein>
<sequence>MAQSKGFTVKWKKQKKSTTGYQIQVSTNKKFAKKVTVTKTVKKNSTTKLAIKRLKPKKRYYVRVRTYKTVKGKKYCSGWSKVKTVITKK</sequence>